<organism evidence="1 2">
    <name type="scientific">Ensete ventricosum</name>
    <name type="common">Abyssinian banana</name>
    <name type="synonym">Musa ensete</name>
    <dbReference type="NCBI Taxonomy" id="4639"/>
    <lineage>
        <taxon>Eukaryota</taxon>
        <taxon>Viridiplantae</taxon>
        <taxon>Streptophyta</taxon>
        <taxon>Embryophyta</taxon>
        <taxon>Tracheophyta</taxon>
        <taxon>Spermatophyta</taxon>
        <taxon>Magnoliopsida</taxon>
        <taxon>Liliopsida</taxon>
        <taxon>Zingiberales</taxon>
        <taxon>Musaceae</taxon>
        <taxon>Ensete</taxon>
    </lineage>
</organism>
<dbReference type="Proteomes" id="UP000287651">
    <property type="component" value="Unassembled WGS sequence"/>
</dbReference>
<gene>
    <name evidence="1" type="ORF">B296_00032551</name>
</gene>
<evidence type="ECO:0000313" key="2">
    <source>
        <dbReference type="Proteomes" id="UP000287651"/>
    </source>
</evidence>
<dbReference type="EMBL" id="AMZH03002843">
    <property type="protein sequence ID" value="RRT74220.1"/>
    <property type="molecule type" value="Genomic_DNA"/>
</dbReference>
<name>A0A427ADD4_ENSVE</name>
<dbReference type="AlphaFoldDB" id="A0A427ADD4"/>
<protein>
    <submittedName>
        <fullName evidence="1">Uncharacterized protein</fullName>
    </submittedName>
</protein>
<comment type="caution">
    <text evidence="1">The sequence shown here is derived from an EMBL/GenBank/DDBJ whole genome shotgun (WGS) entry which is preliminary data.</text>
</comment>
<evidence type="ECO:0000313" key="1">
    <source>
        <dbReference type="EMBL" id="RRT74220.1"/>
    </source>
</evidence>
<accession>A0A427ADD4</accession>
<reference evidence="1 2" key="1">
    <citation type="journal article" date="2014" name="Agronomy (Basel)">
        <title>A Draft Genome Sequence for Ensete ventricosum, the Drought-Tolerant Tree Against Hunger.</title>
        <authorList>
            <person name="Harrison J."/>
            <person name="Moore K.A."/>
            <person name="Paszkiewicz K."/>
            <person name="Jones T."/>
            <person name="Grant M."/>
            <person name="Ambacheew D."/>
            <person name="Muzemil S."/>
            <person name="Studholme D.J."/>
        </authorList>
    </citation>
    <scope>NUCLEOTIDE SEQUENCE [LARGE SCALE GENOMIC DNA]</scope>
</reference>
<proteinExistence type="predicted"/>
<sequence>MGEGEFPSFDYLLPKQGAELRGSRVVLPIVWQGLVMPRLEERSLQGKCKACLRPLRKGRGVFLCFGKSTKKSGWLRCDVRPFF</sequence>